<name>A0A8S5RMD5_9VIRU</name>
<organism evidence="1">
    <name type="scientific">virus sp. ctLpa4</name>
    <dbReference type="NCBI Taxonomy" id="2825814"/>
    <lineage>
        <taxon>Viruses</taxon>
    </lineage>
</organism>
<accession>A0A8S5RMD5</accession>
<dbReference type="EMBL" id="BK059118">
    <property type="protein sequence ID" value="DAE32229.1"/>
    <property type="molecule type" value="Genomic_DNA"/>
</dbReference>
<reference evidence="1" key="1">
    <citation type="journal article" date="2021" name="Proc. Natl. Acad. Sci. U.S.A.">
        <title>A Catalog of Tens of Thousands of Viruses from Human Metagenomes Reveals Hidden Associations with Chronic Diseases.</title>
        <authorList>
            <person name="Tisza M.J."/>
            <person name="Buck C.B."/>
        </authorList>
    </citation>
    <scope>NUCLEOTIDE SEQUENCE</scope>
    <source>
        <strain evidence="1">CtLpa4</strain>
    </source>
</reference>
<protein>
    <submittedName>
        <fullName evidence="1">Uncharacterized protein</fullName>
    </submittedName>
</protein>
<proteinExistence type="predicted"/>
<evidence type="ECO:0000313" key="1">
    <source>
        <dbReference type="EMBL" id="DAE32229.1"/>
    </source>
</evidence>
<sequence>MFVIQKRGTMNYKDLKGKTVFDFCNDAEILAKVTGFSAPLESKEYIEGCTPVVHAQMLQNLAIETKDNELYKAAKRYEDECWKEQYSQSQEDGCIID</sequence>